<organism evidence="2 3">
    <name type="scientific">Corallincola platygyrae</name>
    <dbReference type="NCBI Taxonomy" id="1193278"/>
    <lineage>
        <taxon>Bacteria</taxon>
        <taxon>Pseudomonadati</taxon>
        <taxon>Pseudomonadota</taxon>
        <taxon>Gammaproteobacteria</taxon>
        <taxon>Alteromonadales</taxon>
        <taxon>Psychromonadaceae</taxon>
        <taxon>Corallincola</taxon>
    </lineage>
</organism>
<dbReference type="Proteomes" id="UP001597380">
    <property type="component" value="Unassembled WGS sequence"/>
</dbReference>
<dbReference type="RefSeq" id="WP_345340070.1">
    <property type="nucleotide sequence ID" value="NZ_BAABLI010000013.1"/>
</dbReference>
<sequence length="154" mass="17330">MKRFQSNGFTTIELVTVIIIIGILSVFAVPKLMSLGHDARIAMIKHLHGTIIEEMKIAYEACVIDKKCDEKATHSQFYLTKDGGVSIKTTWGYPSYALEGIGTLIDVDPSFNVSFNNAFNETVFQLQPQCAVFYYERRNLNRDQPKVSSDVRGC</sequence>
<evidence type="ECO:0000256" key="1">
    <source>
        <dbReference type="SAM" id="Phobius"/>
    </source>
</evidence>
<dbReference type="EMBL" id="JBHUHT010000030">
    <property type="protein sequence ID" value="MFD2097931.1"/>
    <property type="molecule type" value="Genomic_DNA"/>
</dbReference>
<protein>
    <submittedName>
        <fullName evidence="2">Tfp pilus assembly protein FimT/FimU</fullName>
    </submittedName>
</protein>
<name>A0ABW4XTU7_9GAMM</name>
<keyword evidence="1" id="KW-0812">Transmembrane</keyword>
<feature type="transmembrane region" description="Helical" evidence="1">
    <location>
        <begin position="12"/>
        <end position="33"/>
    </location>
</feature>
<dbReference type="NCBIfam" id="TIGR02532">
    <property type="entry name" value="IV_pilin_GFxxxE"/>
    <property type="match status" value="1"/>
</dbReference>
<dbReference type="InterPro" id="IPR012902">
    <property type="entry name" value="N_methyl_site"/>
</dbReference>
<comment type="caution">
    <text evidence="2">The sequence shown here is derived from an EMBL/GenBank/DDBJ whole genome shotgun (WGS) entry which is preliminary data.</text>
</comment>
<gene>
    <name evidence="2" type="ORF">ACFSJ3_18235</name>
</gene>
<keyword evidence="1" id="KW-1133">Transmembrane helix</keyword>
<evidence type="ECO:0000313" key="3">
    <source>
        <dbReference type="Proteomes" id="UP001597380"/>
    </source>
</evidence>
<keyword evidence="3" id="KW-1185">Reference proteome</keyword>
<dbReference type="SUPFAM" id="SSF54523">
    <property type="entry name" value="Pili subunits"/>
    <property type="match status" value="1"/>
</dbReference>
<dbReference type="InterPro" id="IPR045584">
    <property type="entry name" value="Pilin-like"/>
</dbReference>
<accession>A0ABW4XTU7</accession>
<reference evidence="3" key="1">
    <citation type="journal article" date="2019" name="Int. J. Syst. Evol. Microbiol.">
        <title>The Global Catalogue of Microorganisms (GCM) 10K type strain sequencing project: providing services to taxonomists for standard genome sequencing and annotation.</title>
        <authorList>
            <consortium name="The Broad Institute Genomics Platform"/>
            <consortium name="The Broad Institute Genome Sequencing Center for Infectious Disease"/>
            <person name="Wu L."/>
            <person name="Ma J."/>
        </authorList>
    </citation>
    <scope>NUCLEOTIDE SEQUENCE [LARGE SCALE GENOMIC DNA]</scope>
    <source>
        <strain evidence="3">CGMCC 1.10992</strain>
    </source>
</reference>
<keyword evidence="1" id="KW-0472">Membrane</keyword>
<evidence type="ECO:0000313" key="2">
    <source>
        <dbReference type="EMBL" id="MFD2097931.1"/>
    </source>
</evidence>
<proteinExistence type="predicted"/>
<dbReference type="Gene3D" id="3.30.700.10">
    <property type="entry name" value="Glycoprotein, Type 4 Pilin"/>
    <property type="match status" value="1"/>
</dbReference>